<dbReference type="EMBL" id="GL832984">
    <property type="protein sequence ID" value="EGD79166.1"/>
    <property type="molecule type" value="Genomic_DNA"/>
</dbReference>
<dbReference type="InterPro" id="IPR011009">
    <property type="entry name" value="Kinase-like_dom_sf"/>
</dbReference>
<dbReference type="PROSITE" id="PS00109">
    <property type="entry name" value="PROTEIN_KINASE_TYR"/>
    <property type="match status" value="1"/>
</dbReference>
<dbReference type="KEGG" id="sre:PTSG_09897"/>
<dbReference type="InParanoid" id="F2UNG1"/>
<keyword evidence="4" id="KW-1185">Reference proteome</keyword>
<dbReference type="RefSeq" id="XP_004989251.1">
    <property type="nucleotide sequence ID" value="XM_004989194.1"/>
</dbReference>
<keyword evidence="1" id="KW-0175">Coiled coil</keyword>
<dbReference type="Proteomes" id="UP000007799">
    <property type="component" value="Unassembled WGS sequence"/>
</dbReference>
<feature type="coiled-coil region" evidence="1">
    <location>
        <begin position="151"/>
        <end position="211"/>
    </location>
</feature>
<evidence type="ECO:0000313" key="4">
    <source>
        <dbReference type="Proteomes" id="UP000007799"/>
    </source>
</evidence>
<dbReference type="GO" id="GO:0004674">
    <property type="term" value="F:protein serine/threonine kinase activity"/>
    <property type="evidence" value="ECO:0007669"/>
    <property type="project" value="UniProtKB-KW"/>
</dbReference>
<dbReference type="InterPro" id="IPR008266">
    <property type="entry name" value="Tyr_kinase_AS"/>
</dbReference>
<keyword evidence="3" id="KW-0418">Kinase</keyword>
<keyword evidence="3" id="KW-0723">Serine/threonine-protein kinase</keyword>
<dbReference type="AlphaFoldDB" id="F2UNG1"/>
<protein>
    <submittedName>
        <fullName evidence="3">Serine/threonine protein kinase</fullName>
    </submittedName>
</protein>
<keyword evidence="3" id="KW-0808">Transferase</keyword>
<gene>
    <name evidence="3" type="ORF">PTSG_09897</name>
</gene>
<reference evidence="3" key="1">
    <citation type="submission" date="2009-08" db="EMBL/GenBank/DDBJ databases">
        <title>Annotation of Salpingoeca rosetta.</title>
        <authorList>
            <consortium name="The Broad Institute Genome Sequencing Platform"/>
            <person name="Russ C."/>
            <person name="Cuomo C."/>
            <person name="Burger G."/>
            <person name="Gray M.W."/>
            <person name="Holland P.W.H."/>
            <person name="King N."/>
            <person name="Lang F.B.F."/>
            <person name="Roger A.J."/>
            <person name="Ruiz-Trillo I."/>
            <person name="Young S.K."/>
            <person name="Zeng Q."/>
            <person name="Gargeya S."/>
            <person name="Alvarado L."/>
            <person name="Berlin A."/>
            <person name="Chapman S.B."/>
            <person name="Chen Z."/>
            <person name="Freedman E."/>
            <person name="Gellesch M."/>
            <person name="Goldberg J."/>
            <person name="Griggs A."/>
            <person name="Gujja S."/>
            <person name="Heilman E."/>
            <person name="Heiman D."/>
            <person name="Howarth C."/>
            <person name="Mehta T."/>
            <person name="Neiman D."/>
            <person name="Pearson M."/>
            <person name="Roberts A."/>
            <person name="Saif S."/>
            <person name="Shea T."/>
            <person name="Shenoy N."/>
            <person name="Sisk P."/>
            <person name="Stolte C."/>
            <person name="Sykes S."/>
            <person name="White J."/>
            <person name="Yandava C."/>
            <person name="Haas B."/>
            <person name="Nusbaum C."/>
            <person name="Birren B."/>
        </authorList>
    </citation>
    <scope>NUCLEOTIDE SEQUENCE [LARGE SCALE GENOMIC DNA]</scope>
    <source>
        <strain evidence="3">ATCC 50818</strain>
    </source>
</reference>
<organism evidence="4">
    <name type="scientific">Salpingoeca rosetta (strain ATCC 50818 / BSB-021)</name>
    <dbReference type="NCBI Taxonomy" id="946362"/>
    <lineage>
        <taxon>Eukaryota</taxon>
        <taxon>Choanoflagellata</taxon>
        <taxon>Craspedida</taxon>
        <taxon>Salpingoecidae</taxon>
        <taxon>Salpingoeca</taxon>
    </lineage>
</organism>
<evidence type="ECO:0000256" key="2">
    <source>
        <dbReference type="SAM" id="MobiDB-lite"/>
    </source>
</evidence>
<proteinExistence type="predicted"/>
<accession>F2UNG1</accession>
<evidence type="ECO:0000256" key="1">
    <source>
        <dbReference type="SAM" id="Coils"/>
    </source>
</evidence>
<dbReference type="SUPFAM" id="SSF56112">
    <property type="entry name" value="Protein kinase-like (PK-like)"/>
    <property type="match status" value="1"/>
</dbReference>
<dbReference type="GeneID" id="16069795"/>
<name>F2UNG1_SALR5</name>
<feature type="region of interest" description="Disordered" evidence="2">
    <location>
        <begin position="678"/>
        <end position="697"/>
    </location>
</feature>
<sequence>MASTRGSFDSASGGLWRIDEESCSDTKSGSMSSATFNAQKQTSITIDAATVQPPPQRRYHCSSATQLLLASRNSALASRRSVRDLKRTETRVASKASIITEAVTQFATITQLQVCAQQQGSSSSSSGSSSRMDDMLYLLERWTLDEDSAKYAKVLRVQRELEDDLQAAQQQLAALKAGHDEIRAVHTQAQVERMKAEVERVKGHVQRVKMEDLFKKRINDKKGEIRNARHERWRAELTGPGNEEAVAAAETKRGRPALCRRCWPAPTGHDHFICSPSYQEARCGEEDQLTRRDQRRAQHVCLYRRCHCHCHCHCNYSCLCHCVTVTVVGICIEFFFTTPPSSITKPEKNPYLVYWPDNAQFFTDIWREPLAKQFELKADDITPQAVIAKIHEIEQLLVSSADPHRPREDRVTLDLPQGLPSPKLLTTGWANEAEMRPDIAQHLNGMALRLGAWVTFNSAIPIMTFKPGTRPKIDIVMVDGRTNTKAAVFELTLGEDADSLGQLAAYAHHAIVANVLCIAGEHVPLEKLPLLAGLAMFGLRVSPVQTTVVEFMVANAGGVVKVVANNIISIPTKNIGQAAMAISCYSKYLHAKYAHAIKQNTEHGSDFALNVMKPHVLHFNPDSGKAEAPKVLSSVANKGSGYVCKFIKTGHRAGDLRAEEIENMWKYVNGQGACSRIPATNSKSSTTNTTSSNIISSSGNGTQMIAVPHLGSTRAHIHEKHVVQLCNSLFLLSAAGLVHHDIRCANVVVSGDKASLIDFELAGCDADVMKAAKCEPAEVALRTDLPERSARIRAAGDERVKRHIEDDWIAMFYVCTLRSALYKRAPQMAHRATKEAMLAALKQLDHRQQQQGEGKQGEKEEEGHVVLVGMNPKLPQSCDLLGRIKNIIEEIPLYD</sequence>
<evidence type="ECO:0000313" key="3">
    <source>
        <dbReference type="EMBL" id="EGD79166.1"/>
    </source>
</evidence>
<feature type="compositionally biased region" description="Low complexity" evidence="2">
    <location>
        <begin position="680"/>
        <end position="697"/>
    </location>
</feature>